<organism evidence="4 5">
    <name type="scientific">Prevotella intermedia</name>
    <dbReference type="NCBI Taxonomy" id="28131"/>
    <lineage>
        <taxon>Bacteria</taxon>
        <taxon>Pseudomonadati</taxon>
        <taxon>Bacteroidota</taxon>
        <taxon>Bacteroidia</taxon>
        <taxon>Bacteroidales</taxon>
        <taxon>Prevotellaceae</taxon>
        <taxon>Prevotella</taxon>
    </lineage>
</organism>
<dbReference type="Pfam" id="PF13229">
    <property type="entry name" value="Beta_helix"/>
    <property type="match status" value="1"/>
</dbReference>
<dbReference type="EMBL" id="AP014597">
    <property type="protein sequence ID" value="BAU18111.1"/>
    <property type="molecule type" value="Genomic_DNA"/>
</dbReference>
<feature type="chain" id="PRO_5006619797" description="Right handed beta helix domain-containing protein" evidence="2">
    <location>
        <begin position="30"/>
        <end position="497"/>
    </location>
</feature>
<reference evidence="4 5" key="1">
    <citation type="journal article" date="2016" name="DNA Res.">
        <title>The complete genome sequencing of Prevotella intermedia strain OMA14 and a subsequent fine-scale, intra-species genomic comparison reveal an unusual amplification of conjugative and mobile transposons and identify a novel Prevotella-lineage-specific repeat.</title>
        <authorList>
            <person name="Naito M."/>
            <person name="Ogura Y."/>
            <person name="Itoh T."/>
            <person name="Shoji M."/>
            <person name="Okamoto M."/>
            <person name="Hayashi T."/>
            <person name="Nakayama K."/>
        </authorList>
    </citation>
    <scope>NUCLEOTIDE SEQUENCE [LARGE SCALE GENOMIC DNA]</scope>
    <source>
        <strain evidence="4 5">OMA14</strain>
    </source>
</reference>
<evidence type="ECO:0000259" key="3">
    <source>
        <dbReference type="Pfam" id="PF13229"/>
    </source>
</evidence>
<name>A0A0S3UKV2_PREIN</name>
<dbReference type="STRING" id="28131.BWX40_00315"/>
<evidence type="ECO:0000313" key="4">
    <source>
        <dbReference type="EMBL" id="BAU18111.1"/>
    </source>
</evidence>
<feature type="domain" description="Right handed beta helix" evidence="3">
    <location>
        <begin position="186"/>
        <end position="341"/>
    </location>
</feature>
<dbReference type="SUPFAM" id="SSF51126">
    <property type="entry name" value="Pectin lyase-like"/>
    <property type="match status" value="1"/>
</dbReference>
<dbReference type="InterPro" id="IPR011050">
    <property type="entry name" value="Pectin_lyase_fold/virulence"/>
</dbReference>
<evidence type="ECO:0000256" key="2">
    <source>
        <dbReference type="SAM" id="SignalP"/>
    </source>
</evidence>
<dbReference type="Proteomes" id="UP000217431">
    <property type="component" value="Chromosome I"/>
</dbReference>
<evidence type="ECO:0000256" key="1">
    <source>
        <dbReference type="SAM" id="MobiDB-lite"/>
    </source>
</evidence>
<accession>A0A0S3UKV2</accession>
<protein>
    <recommendedName>
        <fullName evidence="3">Right handed beta helix domain-containing protein</fullName>
    </recommendedName>
</protein>
<proteinExistence type="predicted"/>
<evidence type="ECO:0000313" key="5">
    <source>
        <dbReference type="Proteomes" id="UP000217431"/>
    </source>
</evidence>
<dbReference type="InterPro" id="IPR039448">
    <property type="entry name" value="Beta_helix"/>
</dbReference>
<sequence>MFFCVIIPMEKFRILAYMLLLAVVGLVTACNDDDTFTTSKSNLLAFSTDTVRLDTTFSKVPTPTKTFWVYNRSGNGIRLANVRLEQGNQTGFRVNVDGIYLGQANGYQVNGLEVRNKDSIRVFVELTTPKNGKTDPQLVEDNLVFTLESTVQQKVNLKAYSWDAELLKNIEIKHDTTIQSTKPIVVQGGIKVNEGATLTIGAGTTLYFSNKAGIDVHGQLKIAGTADKIVTLRGDRLDYMFDYLPYDRVSGQWQGIHFNMSSYDNEIEFADIHSTYNGIVCDSSSVDRSTLSLRRSTIHNCQGYGLLATNCKIDVSNSQITNTLKDCAAFFGGNITLSHCTLAQFYPFDGNRGAALRFGNSSDGKQYTLQQFNVFNTLITGYAEDVIMGAFTDETAQNFKFDHSILRTIKPKELDAAKYVEVVWEEATDTVQSGEKHFRKIDGDKQAYDFHLSEKSKARDIGIALPNGISTTDHDGFARDEKPDVGCYEYRPEKKKD</sequence>
<feature type="region of interest" description="Disordered" evidence="1">
    <location>
        <begin position="469"/>
        <end position="497"/>
    </location>
</feature>
<gene>
    <name evidence="4" type="ORF">PIOMA14_I_1603</name>
</gene>
<keyword evidence="2" id="KW-0732">Signal</keyword>
<feature type="compositionally biased region" description="Basic and acidic residues" evidence="1">
    <location>
        <begin position="472"/>
        <end position="497"/>
    </location>
</feature>
<dbReference type="AlphaFoldDB" id="A0A0S3UKV2"/>
<feature type="signal peptide" evidence="2">
    <location>
        <begin position="1"/>
        <end position="29"/>
    </location>
</feature>